<feature type="domain" description="DUF559" evidence="1">
    <location>
        <begin position="268"/>
        <end position="326"/>
    </location>
</feature>
<evidence type="ECO:0000259" key="1">
    <source>
        <dbReference type="Pfam" id="PF04480"/>
    </source>
</evidence>
<keyword evidence="3" id="KW-1185">Reference proteome</keyword>
<dbReference type="SUPFAM" id="SSF52980">
    <property type="entry name" value="Restriction endonuclease-like"/>
    <property type="match status" value="1"/>
</dbReference>
<dbReference type="InterPro" id="IPR011335">
    <property type="entry name" value="Restrct_endonuc-II-like"/>
</dbReference>
<evidence type="ECO:0000313" key="3">
    <source>
        <dbReference type="Proteomes" id="UP000295198"/>
    </source>
</evidence>
<dbReference type="Gene3D" id="3.40.960.10">
    <property type="entry name" value="VSR Endonuclease"/>
    <property type="match status" value="1"/>
</dbReference>
<dbReference type="Pfam" id="PF04480">
    <property type="entry name" value="DUF559"/>
    <property type="match status" value="1"/>
</dbReference>
<organism evidence="2 3">
    <name type="scientific">Nocardioides guangzhouensis</name>
    <dbReference type="NCBI Taxonomy" id="2497878"/>
    <lineage>
        <taxon>Bacteria</taxon>
        <taxon>Bacillati</taxon>
        <taxon>Actinomycetota</taxon>
        <taxon>Actinomycetes</taxon>
        <taxon>Propionibacteriales</taxon>
        <taxon>Nocardioidaceae</taxon>
        <taxon>Nocardioides</taxon>
    </lineage>
</organism>
<reference evidence="2 3" key="1">
    <citation type="submission" date="2019-01" db="EMBL/GenBank/DDBJ databases">
        <title>Nocardioides guangzhouensis sp. nov., an actinobacterium isolated from soil.</title>
        <authorList>
            <person name="Fu Y."/>
            <person name="Cai Y."/>
            <person name="Lin Z."/>
            <person name="Chen P."/>
        </authorList>
    </citation>
    <scope>NUCLEOTIDE SEQUENCE [LARGE SCALE GENOMIC DNA]</scope>
    <source>
        <strain evidence="2 3">130</strain>
    </source>
</reference>
<proteinExistence type="predicted"/>
<evidence type="ECO:0000313" key="2">
    <source>
        <dbReference type="EMBL" id="RYP85260.1"/>
    </source>
</evidence>
<gene>
    <name evidence="2" type="ORF">EKO23_13475</name>
</gene>
<dbReference type="OrthoDB" id="5517693at2"/>
<dbReference type="AlphaFoldDB" id="A0A4Q4ZB86"/>
<dbReference type="Proteomes" id="UP000295198">
    <property type="component" value="Unassembled WGS sequence"/>
</dbReference>
<comment type="caution">
    <text evidence="2">The sequence shown here is derived from an EMBL/GenBank/DDBJ whole genome shotgun (WGS) entry which is preliminary data.</text>
</comment>
<name>A0A4Q4ZB86_9ACTN</name>
<sequence length="362" mass="40180">MAEVPPIAHKHPVPDHFSCTGEESGLVLHSGAKHVIRYGAAGDPNAMTIPQRPFAWFELPQLGVSQYELRHLLESRAIRRMIQGIYAPADLEDTIELRAAGAALVLADHMVLADRTAAWLHGVDHYRLDDLSGVPSLDVVSVGGPNATRRRGARGGKRDLDPSDICQIAGVRATTPARTAADLACLFGRREAVAVLDAFMRTCHVTRDELDLLVTRFAGRRGVTQLRNLVPIATPLAESTGESWTRTDIIDAGLPAPTPQCSIRVNGVEKFRLDLAYPQWKVAIEYDGADHHTSPDDRAHDAARRDWLRRHGWIVIVVTKEDFRTEASGSWLHELRAALDERMPRKIKARYARGERASRRTF</sequence>
<protein>
    <submittedName>
        <fullName evidence="2">DUF559 domain-containing protein</fullName>
    </submittedName>
</protein>
<dbReference type="EMBL" id="SDKM01000018">
    <property type="protein sequence ID" value="RYP85260.1"/>
    <property type="molecule type" value="Genomic_DNA"/>
</dbReference>
<dbReference type="InterPro" id="IPR007569">
    <property type="entry name" value="DUF559"/>
</dbReference>
<accession>A0A4Q4ZB86</accession>